<dbReference type="Gene3D" id="2.60.120.10">
    <property type="entry name" value="Jelly Rolls"/>
    <property type="match status" value="1"/>
</dbReference>
<dbReference type="Gene3D" id="3.30.565.10">
    <property type="entry name" value="Histidine kinase-like ATPase, C-terminal domain"/>
    <property type="match status" value="1"/>
</dbReference>
<dbReference type="InterPro" id="IPR003661">
    <property type="entry name" value="HisK_dim/P_dom"/>
</dbReference>
<proteinExistence type="predicted"/>
<dbReference type="SUPFAM" id="SSF51206">
    <property type="entry name" value="cAMP-binding domain-like"/>
    <property type="match status" value="1"/>
</dbReference>
<dbReference type="Pfam" id="PF02518">
    <property type="entry name" value="HATPase_c"/>
    <property type="match status" value="1"/>
</dbReference>
<accession>A0A2Z5FVL6</accession>
<evidence type="ECO:0000256" key="3">
    <source>
        <dbReference type="ARBA" id="ARBA00022553"/>
    </source>
</evidence>
<name>A0A2Z5FVL6_9BACT</name>
<dbReference type="InterPro" id="IPR000595">
    <property type="entry name" value="cNMP-bd_dom"/>
</dbReference>
<keyword evidence="6" id="KW-0418">Kinase</keyword>
<dbReference type="AlphaFoldDB" id="A0A2Z5FVL6"/>
<dbReference type="SUPFAM" id="SSF55874">
    <property type="entry name" value="ATPase domain of HSP90 chaperone/DNA topoisomerase II/histidine kinase"/>
    <property type="match status" value="1"/>
</dbReference>
<evidence type="ECO:0000256" key="2">
    <source>
        <dbReference type="ARBA" id="ARBA00012438"/>
    </source>
</evidence>
<dbReference type="CDD" id="cd00082">
    <property type="entry name" value="HisKA"/>
    <property type="match status" value="1"/>
</dbReference>
<dbReference type="InterPro" id="IPR005467">
    <property type="entry name" value="His_kinase_dom"/>
</dbReference>
<gene>
    <name evidence="6" type="ORF">ACPOL_1106</name>
</gene>
<dbReference type="KEGG" id="abas:ACPOL_1106"/>
<evidence type="ECO:0000259" key="5">
    <source>
        <dbReference type="PROSITE" id="PS50109"/>
    </source>
</evidence>
<feature type="domain" description="Histidine kinase" evidence="5">
    <location>
        <begin position="270"/>
        <end position="478"/>
    </location>
</feature>
<dbReference type="SMART" id="SM00387">
    <property type="entry name" value="HATPase_c"/>
    <property type="match status" value="1"/>
</dbReference>
<dbReference type="EC" id="2.7.13.3" evidence="2"/>
<protein>
    <recommendedName>
        <fullName evidence="2">histidine kinase</fullName>
        <ecNumber evidence="2">2.7.13.3</ecNumber>
    </recommendedName>
</protein>
<dbReference type="RefSeq" id="WP_114206082.1">
    <property type="nucleotide sequence ID" value="NZ_CP030840.1"/>
</dbReference>
<dbReference type="InterPro" id="IPR036890">
    <property type="entry name" value="HATPase_C_sf"/>
</dbReference>
<dbReference type="InterPro" id="IPR014710">
    <property type="entry name" value="RmlC-like_jellyroll"/>
</dbReference>
<organism evidence="6 7">
    <name type="scientific">Acidisarcina polymorpha</name>
    <dbReference type="NCBI Taxonomy" id="2211140"/>
    <lineage>
        <taxon>Bacteria</taxon>
        <taxon>Pseudomonadati</taxon>
        <taxon>Acidobacteriota</taxon>
        <taxon>Terriglobia</taxon>
        <taxon>Terriglobales</taxon>
        <taxon>Acidobacteriaceae</taxon>
        <taxon>Acidisarcina</taxon>
    </lineage>
</organism>
<evidence type="ECO:0000313" key="6">
    <source>
        <dbReference type="EMBL" id="AXC10456.1"/>
    </source>
</evidence>
<dbReference type="PROSITE" id="PS50109">
    <property type="entry name" value="HIS_KIN"/>
    <property type="match status" value="1"/>
</dbReference>
<sequence length="482" mass="53394">MEQLITDRNVSAVENAAPLPQVICALKKVTQLNGLTDPEYEWLARYGEQRFEPAGAVLFHEGDPAERMTILLKGEIHVRRERGAADALFIGRSGQITGLLPFSRMKFYGGMGYTTADSWALDYDRSLFPEMLTAIPSMGQRCVGILLDRVREVTRMEQQTEKLTALGKLAANLAHELNNPASAAQRAAGGLLDELRIYGHEKYKLGSLCMDDSKLQQVRNWQDSISAIARERQQTGGVDVSLQEDGIYSWLAAHGVENAWQIAPELAEAGICADHLAPLADLLDARATTVVLSQFSSSLRAERMTEAMIDSTARIFDLIKAIKDYSYMDQAPIQEIDVPRALDTTLSMMQLRLQHVEVVRTYAPDLPCINAYGSELNQVWTALIENALDAIQDNGRIELKALASGDLLLVEVWDNGPGIPAEDQDRIFEPFFTTKPPGKGLGLGLDVVMRIVRKHRGFVRVQSAPGATCFQVRLPLQQLQAY</sequence>
<keyword evidence="6" id="KW-0808">Transferase</keyword>
<keyword evidence="7" id="KW-1185">Reference proteome</keyword>
<keyword evidence="3" id="KW-0597">Phosphoprotein</keyword>
<dbReference type="SUPFAM" id="SSF47384">
    <property type="entry name" value="Homodimeric domain of signal transducing histidine kinase"/>
    <property type="match status" value="1"/>
</dbReference>
<dbReference type="OrthoDB" id="224978at2"/>
<dbReference type="Gene3D" id="1.10.287.130">
    <property type="match status" value="1"/>
</dbReference>
<dbReference type="InterPro" id="IPR036097">
    <property type="entry name" value="HisK_dim/P_sf"/>
</dbReference>
<dbReference type="InterPro" id="IPR003594">
    <property type="entry name" value="HATPase_dom"/>
</dbReference>
<dbReference type="InterPro" id="IPR004358">
    <property type="entry name" value="Sig_transdc_His_kin-like_C"/>
</dbReference>
<dbReference type="GO" id="GO:0000155">
    <property type="term" value="F:phosphorelay sensor kinase activity"/>
    <property type="evidence" value="ECO:0007669"/>
    <property type="project" value="InterPro"/>
</dbReference>
<evidence type="ECO:0000256" key="1">
    <source>
        <dbReference type="ARBA" id="ARBA00000085"/>
    </source>
</evidence>
<feature type="domain" description="Cyclic nucleotide-binding" evidence="4">
    <location>
        <begin position="31"/>
        <end position="149"/>
    </location>
</feature>
<dbReference type="InterPro" id="IPR018490">
    <property type="entry name" value="cNMP-bd_dom_sf"/>
</dbReference>
<evidence type="ECO:0000259" key="4">
    <source>
        <dbReference type="PROSITE" id="PS50042"/>
    </source>
</evidence>
<reference evidence="6 7" key="1">
    <citation type="journal article" date="2018" name="Front. Microbiol.">
        <title>Hydrolytic Capabilities as a Key to Environmental Success: Chitinolytic and Cellulolytic Acidobacteria From Acidic Sub-arctic Soils and Boreal Peatlands.</title>
        <authorList>
            <person name="Belova S.E."/>
            <person name="Ravin N.V."/>
            <person name="Pankratov T.A."/>
            <person name="Rakitin A.L."/>
            <person name="Ivanova A.A."/>
            <person name="Beletsky A.V."/>
            <person name="Mardanov A.V."/>
            <person name="Sinninghe Damste J.S."/>
            <person name="Dedysh S.N."/>
        </authorList>
    </citation>
    <scope>NUCLEOTIDE SEQUENCE [LARGE SCALE GENOMIC DNA]</scope>
    <source>
        <strain evidence="6 7">SBC82</strain>
    </source>
</reference>
<dbReference type="PRINTS" id="PR00344">
    <property type="entry name" value="BCTRLSENSOR"/>
</dbReference>
<dbReference type="EMBL" id="CP030840">
    <property type="protein sequence ID" value="AXC10456.1"/>
    <property type="molecule type" value="Genomic_DNA"/>
</dbReference>
<dbReference type="Proteomes" id="UP000253606">
    <property type="component" value="Chromosome"/>
</dbReference>
<dbReference type="PANTHER" id="PTHR43065">
    <property type="entry name" value="SENSOR HISTIDINE KINASE"/>
    <property type="match status" value="1"/>
</dbReference>
<dbReference type="PANTHER" id="PTHR43065:SF48">
    <property type="entry name" value="HISTIDINE KINASE"/>
    <property type="match status" value="1"/>
</dbReference>
<comment type="catalytic activity">
    <reaction evidence="1">
        <text>ATP + protein L-histidine = ADP + protein N-phospho-L-histidine.</text>
        <dbReference type="EC" id="2.7.13.3"/>
    </reaction>
</comment>
<dbReference type="CDD" id="cd00038">
    <property type="entry name" value="CAP_ED"/>
    <property type="match status" value="1"/>
</dbReference>
<evidence type="ECO:0000313" key="7">
    <source>
        <dbReference type="Proteomes" id="UP000253606"/>
    </source>
</evidence>
<dbReference type="SMART" id="SM00100">
    <property type="entry name" value="cNMP"/>
    <property type="match status" value="1"/>
</dbReference>
<dbReference type="PROSITE" id="PS50042">
    <property type="entry name" value="CNMP_BINDING_3"/>
    <property type="match status" value="1"/>
</dbReference>